<evidence type="ECO:0000313" key="4">
    <source>
        <dbReference type="EMBL" id="MBP2402186.1"/>
    </source>
</evidence>
<accession>A0ABS4Y097</accession>
<feature type="transmembrane region" description="Helical" evidence="2">
    <location>
        <begin position="94"/>
        <end position="117"/>
    </location>
</feature>
<dbReference type="GeneID" id="91568524"/>
<dbReference type="RefSeq" id="WP_209514466.1">
    <property type="nucleotide sequence ID" value="NZ_JAGIOH010000001.1"/>
</dbReference>
<feature type="transmembrane region" description="Helical" evidence="2">
    <location>
        <begin position="44"/>
        <end position="62"/>
    </location>
</feature>
<comment type="caution">
    <text evidence="4">The sequence shown here is derived from an EMBL/GenBank/DDBJ whole genome shotgun (WGS) entry which is preliminary data.</text>
</comment>
<evidence type="ECO:0000313" key="5">
    <source>
        <dbReference type="Proteomes" id="UP001519291"/>
    </source>
</evidence>
<sequence length="212" mass="22735">MSGPEPGGGPPTLEKSAAEGDGAAAAQAPDDGGRAGRFWSARRLPAALVALVVVGGAGVLLYDVAAVRTGRPAMGWRRRLARELATRPLDDPRVIWLAAAAVLLGLWLLVLAVTPGLRGVLPMRRDTPDVRAGIDRRAAALVLRDRVMEVSGVQSVRVDVGRHRIRTRALSHFRDLEEVRADVDTVLADGVRELGLARHPRLSVRVSRPVKK</sequence>
<keyword evidence="2" id="KW-0812">Transmembrane</keyword>
<name>A0ABS4Y097_9ACTN</name>
<keyword evidence="5" id="KW-1185">Reference proteome</keyword>
<proteinExistence type="predicted"/>
<feature type="domain" description="DUF6286" evidence="3">
    <location>
        <begin position="103"/>
        <end position="206"/>
    </location>
</feature>
<dbReference type="Pfam" id="PF19803">
    <property type="entry name" value="DUF6286"/>
    <property type="match status" value="1"/>
</dbReference>
<feature type="region of interest" description="Disordered" evidence="1">
    <location>
        <begin position="1"/>
        <end position="31"/>
    </location>
</feature>
<evidence type="ECO:0000259" key="3">
    <source>
        <dbReference type="Pfam" id="PF19803"/>
    </source>
</evidence>
<dbReference type="InterPro" id="IPR046253">
    <property type="entry name" value="DUF6286"/>
</dbReference>
<protein>
    <recommendedName>
        <fullName evidence="3">DUF6286 domain-containing protein</fullName>
    </recommendedName>
</protein>
<keyword evidence="2" id="KW-0472">Membrane</keyword>
<keyword evidence="2" id="KW-1133">Transmembrane helix</keyword>
<reference evidence="4 5" key="1">
    <citation type="submission" date="2021-03" db="EMBL/GenBank/DDBJ databases">
        <title>Sequencing the genomes of 1000 actinobacteria strains.</title>
        <authorList>
            <person name="Klenk H.-P."/>
        </authorList>
    </citation>
    <scope>NUCLEOTIDE SEQUENCE [LARGE SCALE GENOMIC DNA]</scope>
    <source>
        <strain evidence="4 5">DSM 41480</strain>
    </source>
</reference>
<organism evidence="4 5">
    <name type="scientific">Streptomyces syringium</name>
    <dbReference type="NCBI Taxonomy" id="76729"/>
    <lineage>
        <taxon>Bacteria</taxon>
        <taxon>Bacillati</taxon>
        <taxon>Actinomycetota</taxon>
        <taxon>Actinomycetes</taxon>
        <taxon>Kitasatosporales</taxon>
        <taxon>Streptomycetaceae</taxon>
        <taxon>Streptomyces</taxon>
    </lineage>
</organism>
<dbReference type="EMBL" id="JAGIOH010000001">
    <property type="protein sequence ID" value="MBP2402186.1"/>
    <property type="molecule type" value="Genomic_DNA"/>
</dbReference>
<dbReference type="Proteomes" id="UP001519291">
    <property type="component" value="Unassembled WGS sequence"/>
</dbReference>
<evidence type="ECO:0000256" key="1">
    <source>
        <dbReference type="SAM" id="MobiDB-lite"/>
    </source>
</evidence>
<gene>
    <name evidence="4" type="ORF">JO379_001655</name>
</gene>
<evidence type="ECO:0000256" key="2">
    <source>
        <dbReference type="SAM" id="Phobius"/>
    </source>
</evidence>
<feature type="compositionally biased region" description="Low complexity" evidence="1">
    <location>
        <begin position="19"/>
        <end position="30"/>
    </location>
</feature>